<comment type="caution">
    <text evidence="4">The sequence shown here is derived from an EMBL/GenBank/DDBJ whole genome shotgun (WGS) entry which is preliminary data.</text>
</comment>
<keyword evidence="2" id="KW-1015">Disulfide bond</keyword>
<keyword evidence="3" id="KW-0732">Signal</keyword>
<feature type="signal peptide" evidence="3">
    <location>
        <begin position="1"/>
        <end position="26"/>
    </location>
</feature>
<evidence type="ECO:0000256" key="2">
    <source>
        <dbReference type="ARBA" id="ARBA00023157"/>
    </source>
</evidence>
<dbReference type="OrthoDB" id="1888725at2759"/>
<dbReference type="PANTHER" id="PTHR31614:SF24">
    <property type="entry name" value="OLEE1-LIKE PROTEIN"/>
    <property type="match status" value="1"/>
</dbReference>
<dbReference type="Pfam" id="PF01190">
    <property type="entry name" value="Pollen_Ole_e_1"/>
    <property type="match status" value="1"/>
</dbReference>
<evidence type="ECO:0000256" key="1">
    <source>
        <dbReference type="ARBA" id="ARBA00010049"/>
    </source>
</evidence>
<sequence>MANSAQIVAIFAGALILFALGDTAVATDPEFFVQGQVFCEVCRTNFINRLSEPMEGATVRLECRGDNVGNITFGIEGVTDAGGNYKLKATGDHEDEDCQVTLVKSSRLDCQETPSEGWAMQPSSKITITKNNGFHDDIRHANPLGFTKKERDPACQELFKELQINPDSLA</sequence>
<gene>
    <name evidence="4" type="ORF">M569_04073</name>
</gene>
<reference evidence="4 5" key="1">
    <citation type="journal article" date="2013" name="BMC Genomics">
        <title>The miniature genome of a carnivorous plant Genlisea aurea contains a low number of genes and short non-coding sequences.</title>
        <authorList>
            <person name="Leushkin E.V."/>
            <person name="Sutormin R.A."/>
            <person name="Nabieva E.R."/>
            <person name="Penin A.A."/>
            <person name="Kondrashov A.S."/>
            <person name="Logacheva M.D."/>
        </authorList>
    </citation>
    <scope>NUCLEOTIDE SEQUENCE [LARGE SCALE GENOMIC DNA]</scope>
</reference>
<comment type="similarity">
    <text evidence="1">Belongs to the Ole e I family.</text>
</comment>
<name>S8CTT1_9LAMI</name>
<proteinExistence type="inferred from homology"/>
<accession>S8CTT1</accession>
<keyword evidence="5" id="KW-1185">Reference proteome</keyword>
<protein>
    <submittedName>
        <fullName evidence="4">Uncharacterized protein</fullName>
    </submittedName>
</protein>
<dbReference type="AlphaFoldDB" id="S8CTT1"/>
<organism evidence="4 5">
    <name type="scientific">Genlisea aurea</name>
    <dbReference type="NCBI Taxonomy" id="192259"/>
    <lineage>
        <taxon>Eukaryota</taxon>
        <taxon>Viridiplantae</taxon>
        <taxon>Streptophyta</taxon>
        <taxon>Embryophyta</taxon>
        <taxon>Tracheophyta</taxon>
        <taxon>Spermatophyta</taxon>
        <taxon>Magnoliopsida</taxon>
        <taxon>eudicotyledons</taxon>
        <taxon>Gunneridae</taxon>
        <taxon>Pentapetalae</taxon>
        <taxon>asterids</taxon>
        <taxon>lamiids</taxon>
        <taxon>Lamiales</taxon>
        <taxon>Lentibulariaceae</taxon>
        <taxon>Genlisea</taxon>
    </lineage>
</organism>
<dbReference type="Proteomes" id="UP000015453">
    <property type="component" value="Unassembled WGS sequence"/>
</dbReference>
<evidence type="ECO:0000313" key="5">
    <source>
        <dbReference type="Proteomes" id="UP000015453"/>
    </source>
</evidence>
<evidence type="ECO:0000256" key="3">
    <source>
        <dbReference type="SAM" id="SignalP"/>
    </source>
</evidence>
<dbReference type="PANTHER" id="PTHR31614">
    <property type="entry name" value="PROTEIN DOWNSTREAM OF FLC-RELATED"/>
    <property type="match status" value="1"/>
</dbReference>
<evidence type="ECO:0000313" key="4">
    <source>
        <dbReference type="EMBL" id="EPS70684.1"/>
    </source>
</evidence>
<feature type="chain" id="PRO_5004549718" evidence="3">
    <location>
        <begin position="27"/>
        <end position="170"/>
    </location>
</feature>
<dbReference type="EMBL" id="AUSU01001585">
    <property type="protein sequence ID" value="EPS70684.1"/>
    <property type="molecule type" value="Genomic_DNA"/>
</dbReference>
<dbReference type="InterPro" id="IPR006041">
    <property type="entry name" value="Pollen_Ole_e1_allergen"/>
</dbReference>